<dbReference type="PANTHER" id="PTHR46513:SF13">
    <property type="entry name" value="EGF-LIKE DOMAIN-CONTAINING PROTEIN"/>
    <property type="match status" value="1"/>
</dbReference>
<reference evidence="1" key="1">
    <citation type="submission" date="2020-05" db="UniProtKB">
        <authorList>
            <consortium name="EnsemblMetazoa"/>
        </authorList>
    </citation>
    <scope>IDENTIFICATION</scope>
    <source>
        <strain evidence="1">BB02</strain>
    </source>
</reference>
<dbReference type="InterPro" id="IPR000033">
    <property type="entry name" value="LDLR_classB_rpt"/>
</dbReference>
<evidence type="ECO:0008006" key="3">
    <source>
        <dbReference type="Google" id="ProtNLM"/>
    </source>
</evidence>
<dbReference type="KEGG" id="bgt:106072936"/>
<dbReference type="SUPFAM" id="SSF63825">
    <property type="entry name" value="YWTD domain"/>
    <property type="match status" value="1"/>
</dbReference>
<dbReference type="SMART" id="SM00135">
    <property type="entry name" value="LY"/>
    <property type="match status" value="3"/>
</dbReference>
<accession>A0A2C9LL71</accession>
<evidence type="ECO:0000313" key="2">
    <source>
        <dbReference type="Proteomes" id="UP000076420"/>
    </source>
</evidence>
<evidence type="ECO:0000313" key="1">
    <source>
        <dbReference type="EnsemblMetazoa" id="BGLB032419-PA"/>
    </source>
</evidence>
<dbReference type="VEuPathDB" id="VectorBase:BGLAX_039342"/>
<dbReference type="InterPro" id="IPR011042">
    <property type="entry name" value="6-blade_b-propeller_TolB-like"/>
</dbReference>
<dbReference type="PANTHER" id="PTHR46513">
    <property type="entry name" value="VITELLOGENIN RECEPTOR-LIKE PROTEIN-RELATED-RELATED"/>
    <property type="match status" value="1"/>
</dbReference>
<name>A0A2C9LL71_BIOGL</name>
<sequence length="188" mass="20975">MPCFTSSELLTLNWITQALTFDPLTQTFYFSDWEWMQASSMIRSVNKLGTTISLVVDVFRGNITGLTIDAKRGLLFFADAGNNKICSVHTDGLNLQTLYADLPDLRSIAVDTNTFEIYWTTWGSQPGIYKGHYQGNTLISTVVAGGLKQPDGLAMDSLGNPYQAQIVKNLILTLTFIERQFCPIVYLN</sequence>
<dbReference type="Proteomes" id="UP000076420">
    <property type="component" value="Unassembled WGS sequence"/>
</dbReference>
<dbReference type="AlphaFoldDB" id="A0A2C9LL71"/>
<gene>
    <name evidence="1" type="primary">106072936</name>
</gene>
<dbReference type="EnsemblMetazoa" id="BGLB032419-RA">
    <property type="protein sequence ID" value="BGLB032419-PA"/>
    <property type="gene ID" value="BGLB032419"/>
</dbReference>
<dbReference type="VEuPathDB" id="VectorBase:BGLB032419"/>
<organism evidence="1 2">
    <name type="scientific">Biomphalaria glabrata</name>
    <name type="common">Bloodfluke planorb</name>
    <name type="synonym">Freshwater snail</name>
    <dbReference type="NCBI Taxonomy" id="6526"/>
    <lineage>
        <taxon>Eukaryota</taxon>
        <taxon>Metazoa</taxon>
        <taxon>Spiralia</taxon>
        <taxon>Lophotrochozoa</taxon>
        <taxon>Mollusca</taxon>
        <taxon>Gastropoda</taxon>
        <taxon>Heterobranchia</taxon>
        <taxon>Euthyneura</taxon>
        <taxon>Panpulmonata</taxon>
        <taxon>Hygrophila</taxon>
        <taxon>Lymnaeoidea</taxon>
        <taxon>Planorbidae</taxon>
        <taxon>Biomphalaria</taxon>
    </lineage>
</organism>
<proteinExistence type="predicted"/>
<dbReference type="Gene3D" id="2.120.10.30">
    <property type="entry name" value="TolB, C-terminal domain"/>
    <property type="match status" value="1"/>
</dbReference>
<protein>
    <recommendedName>
        <fullName evidence="3">SMP-30/Gluconolactonase/LRE-like region domain-containing protein</fullName>
    </recommendedName>
</protein>
<dbReference type="InterPro" id="IPR050778">
    <property type="entry name" value="Cueball_EGF_LRP_Nidogen"/>
</dbReference>
<dbReference type="STRING" id="6526.A0A2C9LL71"/>